<dbReference type="CDD" id="cd07018">
    <property type="entry name" value="S49_SppA_67K_type"/>
    <property type="match status" value="1"/>
</dbReference>
<dbReference type="PANTHER" id="PTHR33209:SF1">
    <property type="entry name" value="PEPTIDASE S49 DOMAIN-CONTAINING PROTEIN"/>
    <property type="match status" value="1"/>
</dbReference>
<name>E8Q6D2_BLOVB</name>
<dbReference type="NCBIfam" id="TIGR00705">
    <property type="entry name" value="SppA_67K"/>
    <property type="match status" value="1"/>
</dbReference>
<evidence type="ECO:0000256" key="4">
    <source>
        <dbReference type="ARBA" id="ARBA00022801"/>
    </source>
</evidence>
<proteinExistence type="inferred from homology"/>
<dbReference type="InterPro" id="IPR004634">
    <property type="entry name" value="Pept_S49_pIV"/>
</dbReference>
<dbReference type="EMBL" id="CP002189">
    <property type="protein sequence ID" value="ADV33826.1"/>
    <property type="molecule type" value="Genomic_DNA"/>
</dbReference>
<dbReference type="NCBIfam" id="TIGR00706">
    <property type="entry name" value="SppA_dom"/>
    <property type="match status" value="1"/>
</dbReference>
<evidence type="ECO:0000256" key="6">
    <source>
        <dbReference type="ARBA" id="ARBA00023136"/>
    </source>
</evidence>
<keyword evidence="6 8" id="KW-0472">Membrane</keyword>
<keyword evidence="8" id="KW-1133">Transmembrane helix</keyword>
<organism evidence="10 11">
    <name type="scientific">Blochmanniella vafra (strain BVAF)</name>
    <dbReference type="NCBI Taxonomy" id="859654"/>
    <lineage>
        <taxon>Bacteria</taxon>
        <taxon>Pseudomonadati</taxon>
        <taxon>Pseudomonadota</taxon>
        <taxon>Gammaproteobacteria</taxon>
        <taxon>Enterobacterales</taxon>
        <taxon>Enterobacteriaceae</taxon>
        <taxon>ant endosymbionts</taxon>
        <taxon>Candidatus Blochmanniella</taxon>
    </lineage>
</organism>
<dbReference type="InterPro" id="IPR002142">
    <property type="entry name" value="Peptidase_S49"/>
</dbReference>
<dbReference type="InterPro" id="IPR047217">
    <property type="entry name" value="S49_SppA_67K_type_N"/>
</dbReference>
<comment type="subcellular location">
    <subcellularLocation>
        <location evidence="1">Membrane</location>
    </subcellularLocation>
</comment>
<dbReference type="Proteomes" id="UP000007464">
    <property type="component" value="Chromosome"/>
</dbReference>
<dbReference type="InterPro" id="IPR004635">
    <property type="entry name" value="Pept_S49_SppA"/>
</dbReference>
<dbReference type="HOGENOM" id="CLU_008856_1_1_6"/>
<keyword evidence="5" id="KW-0720">Serine protease</keyword>
<gene>
    <name evidence="10" type="primary">sppA</name>
    <name evidence="10" type="ordered locus">BVAF_437</name>
</gene>
<dbReference type="STRING" id="859654.BVAF_437"/>
<evidence type="ECO:0000256" key="8">
    <source>
        <dbReference type="SAM" id="Phobius"/>
    </source>
</evidence>
<evidence type="ECO:0000313" key="11">
    <source>
        <dbReference type="Proteomes" id="UP000007464"/>
    </source>
</evidence>
<keyword evidence="8" id="KW-0812">Transmembrane</keyword>
<feature type="domain" description="Peptidase S49" evidence="9">
    <location>
        <begin position="139"/>
        <end position="296"/>
    </location>
</feature>
<feature type="domain" description="Peptidase S49" evidence="9">
    <location>
        <begin position="393"/>
        <end position="543"/>
    </location>
</feature>
<dbReference type="PIRSF" id="PIRSF001217">
    <property type="entry name" value="Protease_4_SppA"/>
    <property type="match status" value="1"/>
</dbReference>
<feature type="active site" description="Proton donor/acceptor" evidence="7">
    <location>
        <position position="207"/>
    </location>
</feature>
<dbReference type="RefSeq" id="WP_013516751.1">
    <property type="nucleotide sequence ID" value="NC_014909.2"/>
</dbReference>
<evidence type="ECO:0000313" key="10">
    <source>
        <dbReference type="EMBL" id="ADV33826.1"/>
    </source>
</evidence>
<dbReference type="NCBIfam" id="NF008195">
    <property type="entry name" value="PRK10949.1"/>
    <property type="match status" value="1"/>
</dbReference>
<keyword evidence="3" id="KW-0645">Protease</keyword>
<dbReference type="KEGG" id="bva:BVAF_437"/>
<dbReference type="Pfam" id="PF01343">
    <property type="entry name" value="Peptidase_S49"/>
    <property type="match status" value="2"/>
</dbReference>
<evidence type="ECO:0000256" key="5">
    <source>
        <dbReference type="ARBA" id="ARBA00022825"/>
    </source>
</evidence>
<feature type="active site" description="Nucleophile" evidence="7">
    <location>
        <position position="410"/>
    </location>
</feature>
<dbReference type="InterPro" id="IPR029045">
    <property type="entry name" value="ClpP/crotonase-like_dom_sf"/>
</dbReference>
<evidence type="ECO:0000259" key="9">
    <source>
        <dbReference type="Pfam" id="PF01343"/>
    </source>
</evidence>
<dbReference type="PANTHER" id="PTHR33209">
    <property type="entry name" value="PROTEASE 4"/>
    <property type="match status" value="1"/>
</dbReference>
<dbReference type="GO" id="GO:0016020">
    <property type="term" value="C:membrane"/>
    <property type="evidence" value="ECO:0007669"/>
    <property type="project" value="UniProtKB-SubCell"/>
</dbReference>
<dbReference type="GO" id="GO:0006465">
    <property type="term" value="P:signal peptide processing"/>
    <property type="evidence" value="ECO:0007669"/>
    <property type="project" value="InterPro"/>
</dbReference>
<keyword evidence="4" id="KW-0378">Hydrolase</keyword>
<dbReference type="OrthoDB" id="9764363at2"/>
<protein>
    <submittedName>
        <fullName evidence="10">Signal peptide peptidase SppA</fullName>
    </submittedName>
</protein>
<comment type="similarity">
    <text evidence="2">Belongs to the peptidase S49 family.</text>
</comment>
<dbReference type="SUPFAM" id="SSF52096">
    <property type="entry name" value="ClpP/crotonase"/>
    <property type="match status" value="2"/>
</dbReference>
<sequence>MKIAWNLICKIFKSGINVLNIIRITILNILLLIFIIIGISIYFHIKNTKNTTSPSALILNLTGIIVDKPTTYTKFQKFSKQLFNINQSHIQENSLFEIIHILRQAKNDTNITGLILLLKNFSGGSQSSLEYIGKALYEFKNTGKPIYAISDHYDQIQYLLASYANKIYITPQGEVNLRGISTHKLYYQSLLKNLKINTHVFRVGSYKSAIEPFTRDNMSPQVRDEENIWIHQLWDQYLKIISLNRNITTQQIFPGINKIIDELYEMQGDTAYYALQKKWVDEISSYSDIENTMKKTFGTNKNNTSFNSISIYDYNLKPPITKNNNNQIAIICIQGTIIHGNNDIAGSTGGDTIVRKIRNARFNPKIKAIILRVNSPGGSVHASELIRQEIIATRNSGKPIIVSMGNIAASGGYWISTPANFIIASNSTLTGSIGVFGIINTFEDSLDTIGVHSDEVNTSPVANLSIAKALPNEFKNMMQLYVNTSYQYFIKTVAKFRCKTITDIDRVAQGHIWLGYDAIKNGLIDKIGDFDDAINKAAELAHLTEYQLNWHEDKINWINIIIQQTNKIVFYAITNLLNHYIVLNNLEKFIKIHYTADNHFTWNDPKNCYAICCNYVSYH</sequence>
<feature type="transmembrane region" description="Helical" evidence="8">
    <location>
        <begin position="21"/>
        <end position="45"/>
    </location>
</feature>
<dbReference type="Gene3D" id="3.90.226.10">
    <property type="entry name" value="2-enoyl-CoA Hydratase, Chain A, domain 1"/>
    <property type="match status" value="3"/>
</dbReference>
<evidence type="ECO:0000256" key="1">
    <source>
        <dbReference type="ARBA" id="ARBA00004370"/>
    </source>
</evidence>
<evidence type="ECO:0000256" key="7">
    <source>
        <dbReference type="PIRSR" id="PIRSR001217-1"/>
    </source>
</evidence>
<dbReference type="InterPro" id="IPR047272">
    <property type="entry name" value="S49_SppA_C"/>
</dbReference>
<accession>E8Q6D2</accession>
<dbReference type="GO" id="GO:0008236">
    <property type="term" value="F:serine-type peptidase activity"/>
    <property type="evidence" value="ECO:0007669"/>
    <property type="project" value="UniProtKB-KW"/>
</dbReference>
<keyword evidence="11" id="KW-1185">Reference proteome</keyword>
<evidence type="ECO:0000256" key="2">
    <source>
        <dbReference type="ARBA" id="ARBA00008683"/>
    </source>
</evidence>
<reference evidence="10 11" key="1">
    <citation type="journal article" date="2010" name="BMC Genomics">
        <title>Unprecedented loss of ammonia assimilation capability in a urease-encoding bacterial mutualist.</title>
        <authorList>
            <person name="Williams L.E."/>
            <person name="Wernegreen J.J."/>
        </authorList>
    </citation>
    <scope>NUCLEOTIDE SEQUENCE [LARGE SCALE GENOMIC DNA]</scope>
    <source>
        <strain evidence="10 11">BVAF</strain>
    </source>
</reference>
<evidence type="ECO:0000256" key="3">
    <source>
        <dbReference type="ARBA" id="ARBA00022670"/>
    </source>
</evidence>
<dbReference type="Gene3D" id="6.20.330.10">
    <property type="match status" value="1"/>
</dbReference>
<dbReference type="CDD" id="cd07023">
    <property type="entry name" value="S49_Sppa_N_C"/>
    <property type="match status" value="1"/>
</dbReference>
<dbReference type="AlphaFoldDB" id="E8Q6D2"/>